<dbReference type="EMBL" id="GABZ01003065">
    <property type="protein sequence ID" value="JAA50460.1"/>
    <property type="molecule type" value="mRNA"/>
</dbReference>
<sequence>PRAPGERGGGPQPSLAGRVGEPVQAPSPEWPGHIREGAREASWLLPARKPRRPLFIFSFPASPQLPDRRQRFPQAGQHFLKTVGSREEKRAHPLGATPSLPTASTR</sequence>
<proteinExistence type="evidence at transcript level"/>
<accession>K9IQ68</accession>
<feature type="region of interest" description="Disordered" evidence="1">
    <location>
        <begin position="82"/>
        <end position="106"/>
    </location>
</feature>
<reference evidence="2" key="1">
    <citation type="submission" date="2012-11" db="EMBL/GenBank/DDBJ databases">
        <title>The Vampirome: Transcriptome and Proteome Analysis of the Submandibular and Accessory Glands of the Vampire Bat and Vector of Human Rabies, Desmodus rotundus.</title>
        <authorList>
            <person name="Francischetti I.M.B."/>
            <person name="Assumpcao T.C.F."/>
            <person name="Ma D."/>
            <person name="Vicente E.C."/>
            <person name="Ribeiro J.M.C."/>
        </authorList>
    </citation>
    <scope>NUCLEOTIDE SEQUENCE</scope>
    <source>
        <tissue evidence="2">Salivary gland</tissue>
    </source>
</reference>
<feature type="non-terminal residue" evidence="2">
    <location>
        <position position="1"/>
    </location>
</feature>
<name>K9IQ68_DESRO</name>
<evidence type="ECO:0000256" key="1">
    <source>
        <dbReference type="SAM" id="MobiDB-lite"/>
    </source>
</evidence>
<organism evidence="2">
    <name type="scientific">Desmodus rotundus</name>
    <name type="common">Vampire bat</name>
    <dbReference type="NCBI Taxonomy" id="9430"/>
    <lineage>
        <taxon>Eukaryota</taxon>
        <taxon>Metazoa</taxon>
        <taxon>Chordata</taxon>
        <taxon>Craniata</taxon>
        <taxon>Vertebrata</taxon>
        <taxon>Euteleostomi</taxon>
        <taxon>Mammalia</taxon>
        <taxon>Eutheria</taxon>
        <taxon>Laurasiatheria</taxon>
        <taxon>Chiroptera</taxon>
        <taxon>Yangochiroptera</taxon>
        <taxon>Phyllostomidae</taxon>
        <taxon>Desmodontinae</taxon>
        <taxon>Desmodus</taxon>
    </lineage>
</organism>
<feature type="compositionally biased region" description="Gly residues" evidence="1">
    <location>
        <begin position="1"/>
        <end position="11"/>
    </location>
</feature>
<feature type="region of interest" description="Disordered" evidence="1">
    <location>
        <begin position="1"/>
        <end position="32"/>
    </location>
</feature>
<protein>
    <submittedName>
        <fullName evidence="2">Uncharacterized protein</fullName>
    </submittedName>
</protein>
<evidence type="ECO:0000313" key="2">
    <source>
        <dbReference type="EMBL" id="JAA50460.1"/>
    </source>
</evidence>
<dbReference type="AlphaFoldDB" id="K9IQ68"/>